<protein>
    <recommendedName>
        <fullName evidence="3">STAS domain-containing protein</fullName>
    </recommendedName>
</protein>
<sequence>MEVKELKNKIKVTFPAESEIFMAEEFLSLFGEISFGGKELEADFSKVTSMDTVFLQIALSLFKTARAEGSKITLKSCEQLDKLTDIYGLPIQDAVGGN</sequence>
<accession>A0A4R1KBD4</accession>
<dbReference type="Proteomes" id="UP000294614">
    <property type="component" value="Unassembled WGS sequence"/>
</dbReference>
<gene>
    <name evidence="1" type="ORF">C8D98_0374</name>
</gene>
<reference evidence="1 2" key="1">
    <citation type="submission" date="2019-03" db="EMBL/GenBank/DDBJ databases">
        <title>Genomic Encyclopedia of Type Strains, Phase IV (KMG-IV): sequencing the most valuable type-strain genomes for metagenomic binning, comparative biology and taxonomic classification.</title>
        <authorList>
            <person name="Goeker M."/>
        </authorList>
    </citation>
    <scope>NUCLEOTIDE SEQUENCE [LARGE SCALE GENOMIC DNA]</scope>
    <source>
        <strain evidence="1 2">DSM 24984</strain>
    </source>
</reference>
<evidence type="ECO:0000313" key="1">
    <source>
        <dbReference type="EMBL" id="TCK61868.1"/>
    </source>
</evidence>
<name>A0A4R1KBD4_9BACT</name>
<evidence type="ECO:0000313" key="2">
    <source>
        <dbReference type="Proteomes" id="UP000294614"/>
    </source>
</evidence>
<organism evidence="1 2">
    <name type="scientific">Seleniivibrio woodruffii</name>
    <dbReference type="NCBI Taxonomy" id="1078050"/>
    <lineage>
        <taxon>Bacteria</taxon>
        <taxon>Pseudomonadati</taxon>
        <taxon>Deferribacterota</taxon>
        <taxon>Deferribacteres</taxon>
        <taxon>Deferribacterales</taxon>
        <taxon>Geovibrionaceae</taxon>
        <taxon>Seleniivibrio</taxon>
    </lineage>
</organism>
<proteinExistence type="predicted"/>
<dbReference type="RefSeq" id="WP_132871505.1">
    <property type="nucleotide sequence ID" value="NZ_JAJUHT010000002.1"/>
</dbReference>
<dbReference type="OrthoDB" id="9809245at2"/>
<keyword evidence="2" id="KW-1185">Reference proteome</keyword>
<dbReference type="EMBL" id="SMGG01000003">
    <property type="protein sequence ID" value="TCK61868.1"/>
    <property type="molecule type" value="Genomic_DNA"/>
</dbReference>
<evidence type="ECO:0008006" key="3">
    <source>
        <dbReference type="Google" id="ProtNLM"/>
    </source>
</evidence>
<comment type="caution">
    <text evidence="1">The sequence shown here is derived from an EMBL/GenBank/DDBJ whole genome shotgun (WGS) entry which is preliminary data.</text>
</comment>
<dbReference type="AlphaFoldDB" id="A0A4R1KBD4"/>